<reference evidence="8" key="1">
    <citation type="journal article" date="2013" name="Nature">
        <title>Draft genome of the wheat A-genome progenitor Triticum urartu.</title>
        <authorList>
            <person name="Ling H.Q."/>
            <person name="Zhao S."/>
            <person name="Liu D."/>
            <person name="Wang J."/>
            <person name="Sun H."/>
            <person name="Zhang C."/>
            <person name="Fan H."/>
            <person name="Li D."/>
            <person name="Dong L."/>
            <person name="Tao Y."/>
            <person name="Gao C."/>
            <person name="Wu H."/>
            <person name="Li Y."/>
            <person name="Cui Y."/>
            <person name="Guo X."/>
            <person name="Zheng S."/>
            <person name="Wang B."/>
            <person name="Yu K."/>
            <person name="Liang Q."/>
            <person name="Yang W."/>
            <person name="Lou X."/>
            <person name="Chen J."/>
            <person name="Feng M."/>
            <person name="Jian J."/>
            <person name="Zhang X."/>
            <person name="Luo G."/>
            <person name="Jiang Y."/>
            <person name="Liu J."/>
            <person name="Wang Z."/>
            <person name="Sha Y."/>
            <person name="Zhang B."/>
            <person name="Wu H."/>
            <person name="Tang D."/>
            <person name="Shen Q."/>
            <person name="Xue P."/>
            <person name="Zou S."/>
            <person name="Wang X."/>
            <person name="Liu X."/>
            <person name="Wang F."/>
            <person name="Yang Y."/>
            <person name="An X."/>
            <person name="Dong Z."/>
            <person name="Zhang K."/>
            <person name="Zhang X."/>
            <person name="Luo M.C."/>
            <person name="Dvorak J."/>
            <person name="Tong Y."/>
            <person name="Wang J."/>
            <person name="Yang H."/>
            <person name="Li Z."/>
            <person name="Wang D."/>
            <person name="Zhang A."/>
            <person name="Wang J."/>
        </authorList>
    </citation>
    <scope>NUCLEOTIDE SEQUENCE</scope>
</reference>
<dbReference type="Pfam" id="PF00931">
    <property type="entry name" value="NB-ARC"/>
    <property type="match status" value="1"/>
</dbReference>
<dbReference type="Gene3D" id="3.80.10.10">
    <property type="entry name" value="Ribonuclease Inhibitor"/>
    <property type="match status" value="3"/>
</dbReference>
<dbReference type="SUPFAM" id="SSF52058">
    <property type="entry name" value="L domain-like"/>
    <property type="match status" value="2"/>
</dbReference>
<keyword evidence="5" id="KW-0611">Plant defense</keyword>
<feature type="compositionally biased region" description="Gly residues" evidence="7">
    <location>
        <begin position="1732"/>
        <end position="1746"/>
    </location>
</feature>
<feature type="region of interest" description="Disordered" evidence="7">
    <location>
        <begin position="1732"/>
        <end position="1776"/>
    </location>
</feature>
<dbReference type="Gene3D" id="1.10.10.10">
    <property type="entry name" value="Winged helix-like DNA-binding domain superfamily/Winged helix DNA-binding domain"/>
    <property type="match status" value="1"/>
</dbReference>
<keyword evidence="3" id="KW-0677">Repeat</keyword>
<dbReference type="Gene3D" id="3.40.50.300">
    <property type="entry name" value="P-loop containing nucleotide triphosphate hydrolases"/>
    <property type="match status" value="1"/>
</dbReference>
<dbReference type="Gene3D" id="1.10.8.430">
    <property type="entry name" value="Helical domain of apoptotic protease-activating factors"/>
    <property type="match status" value="1"/>
</dbReference>
<accession>M7YZ49</accession>
<dbReference type="Pfam" id="PF25019">
    <property type="entry name" value="LRR_R13L1-DRL21"/>
    <property type="match status" value="1"/>
</dbReference>
<feature type="compositionally biased region" description="Polar residues" evidence="7">
    <location>
        <begin position="1748"/>
        <end position="1767"/>
    </location>
</feature>
<dbReference type="InterPro" id="IPR032675">
    <property type="entry name" value="LRR_dom_sf"/>
</dbReference>
<evidence type="ECO:0000256" key="6">
    <source>
        <dbReference type="ARBA" id="ARBA00022840"/>
    </source>
</evidence>
<dbReference type="Pfam" id="PF23559">
    <property type="entry name" value="WHD_DRP"/>
    <property type="match status" value="1"/>
</dbReference>
<dbReference type="PANTHER" id="PTHR36766">
    <property type="entry name" value="PLANT BROAD-SPECTRUM MILDEW RESISTANCE PROTEIN RPW8"/>
    <property type="match status" value="1"/>
</dbReference>
<sequence>METAIGAAGWLVGKVLNKLSNELVAAYVASSELGLNSEQIKTKLKYMQGLLHAAQDRDVSSNPGLQSLLDDLSKKADEAEDALDELHYFMIQDQLDGTQEAAPELRDALRGHALHGRDAALNIIGNWLPFFSCLRTQDDDCAAAIAGNLKFDRVTMSNKIKSVIDGIHNLCDPVSDLLNKIPNTNTTITLQRPHTGSTVAQDKLYGRGAIFEQTVNALISGTYDGETLSVLPFVGPGGIGKTTFTQYLYNDKRIEGHFTVKVWVCVSTDFDVLKLTRQIHSCIPAIEKEEYNCTHETANLDQLQKSIGERLKSKRFLIVLDDIWKCNSQTDWNNLLAPFRQGETKGSMVLVTTRFPSIAHMVKTTDPVELHGLEPNDFFEFFEACMFGHSKPEHYEDELIDVARDIAKKLKGSPLAANTVGRLLEKNLSRDYWIGVLEKDEWQNAKDVDDIMPSLKISYDCLPFLLKKCFSYFALFPEDYRFYNLKFTSFWTAIGILDSSCQDNNNYLEELVDNGFLMKGVDKSNDEYYLMHDLLHDLSRNVSSQECVNISNSSFSADNIPQSIRHLSVTIDTKNIDENFEEEIGKLKSMIDVKNLRSLMIFGYHDARIANIFKNAFEDINCLRVLFIRMNTPESLPNNFSNLIHLQYLKISSPSLKEMSLPSTLHRFYHLKFLDLENWHGSKKMHKDTSRLVNLCYFSSSKKLHSNIPEVGKMKCLHELKEFCVKKESTGFELREMGELRELGGELTLCNLQTVASKGDASAAKLKNKRNLKELRLVWGTEHKTIDDDVLDGLQPHPNLRVLGIINPGQRPCPRWLCGDVSTKRLEMLHLEGLSWCTLPDFEQLPHLTSLTLKNIARMRVFGPGFSGVTERSFMHLKKLEFENMPELEKWVREPNPRLFSRLETIKFAGCPLLSFFPFLECSNLFTSLCSLHIDNCPELSQFPPMPHTSTLTDIRVKNGGSELLYDGKKLSIEGYAGALAFHNMDKVEVMNITDVSHISFSDLQKVKSLRSIHFKKCKDMFSAELDESAVLHSVQTLVIDELCPSGELVSISGESFSKVLKCCPAVSQLTIRNCESLELLPVEDGGLLDLEMLRSFIGWGCGNLFSRWPKGEVGGGAHAIKPFPPSLRELDISFESSMQSMGLLSNLTSLTSLRLVSGCKELTMDGFNPLITVNLKKLIVNAMHSRQGNISIAGDLFSQIARSNLMHAGSFQLEKLEVDSISAVLTVPICNHLAASLHTLKFSYDQCATTFTEEQEQALQLLTSLKNLEFHDCNNLQSFPQVLHGLSSLKRLVIFGCEKVLCLPPKEGLPASLEYLAVCCYSTELNEEARKLKESDPWFSVQALGTCRRVRGRSNEDRDTYYMAFVFRWSLVCNIKKERRTLQVKSLNFYGSLALCSHSGLPSDWMAFVPQKLTIWVENHYLNVNAGFSQLVALHAEQLQPVAYSDHNSEGFPLTALPSPYWQSQTRRSLDSWLLPTMVSMICPCSPIWEFVWLPTYTLKLKLVVSYSLSRTPGLMLYLLYSCQGDDARQAMASHSLNNVLTAARPASCMLCNSSSPSSQIDLASFNSCTAYCHVTGVIWGRHQACYQFGLSTLKQMKCLHRNICPNLTENSNATIFSVQEFGVVAVRGVASRIGEVEEVQLKLPAGFFGEFVRVRVKIDINAKIKRFVTGKKGDERVRYQVKYEKLPVFCFNCGECGHWHEECGDGVHDETKFEWGDFVLADNVRYRQSGRGGFGSQRGRGVGVTVGSNKRQSAENQHSVTAQSTDGRDVVAPGSSTELVLSEKSVEVPLLPPVYVSPRKEVKRSKKDDPISAASPVEDRRAQ</sequence>
<dbReference type="Pfam" id="PF18052">
    <property type="entry name" value="Rx_N"/>
    <property type="match status" value="1"/>
</dbReference>
<evidence type="ECO:0000256" key="4">
    <source>
        <dbReference type="ARBA" id="ARBA00022741"/>
    </source>
</evidence>
<protein>
    <submittedName>
        <fullName evidence="8">Putative disease resistance protein RGA3</fullName>
    </submittedName>
</protein>
<dbReference type="STRING" id="4572.M7YZ49"/>
<dbReference type="InterPro" id="IPR041118">
    <property type="entry name" value="Rx_N"/>
</dbReference>
<dbReference type="InterPro" id="IPR036388">
    <property type="entry name" value="WH-like_DNA-bd_sf"/>
</dbReference>
<dbReference type="SUPFAM" id="SSF52540">
    <property type="entry name" value="P-loop containing nucleoside triphosphate hydrolases"/>
    <property type="match status" value="1"/>
</dbReference>
<dbReference type="OMA" id="CTHETAN"/>
<dbReference type="GO" id="GO:0006952">
    <property type="term" value="P:defense response"/>
    <property type="evidence" value="ECO:0007669"/>
    <property type="project" value="UniProtKB-KW"/>
</dbReference>
<gene>
    <name evidence="8" type="ORF">TRIUR3_26801</name>
</gene>
<evidence type="ECO:0000256" key="5">
    <source>
        <dbReference type="ARBA" id="ARBA00022821"/>
    </source>
</evidence>
<dbReference type="GO" id="GO:0005524">
    <property type="term" value="F:ATP binding"/>
    <property type="evidence" value="ECO:0007669"/>
    <property type="project" value="UniProtKB-KW"/>
</dbReference>
<dbReference type="GO" id="GO:0003676">
    <property type="term" value="F:nucleic acid binding"/>
    <property type="evidence" value="ECO:0007669"/>
    <property type="project" value="InterPro"/>
</dbReference>
<proteinExistence type="inferred from homology"/>
<dbReference type="GO" id="GO:0043531">
    <property type="term" value="F:ADP binding"/>
    <property type="evidence" value="ECO:0007669"/>
    <property type="project" value="InterPro"/>
</dbReference>
<name>M7YZ49_TRIUA</name>
<keyword evidence="6" id="KW-0067">ATP-binding</keyword>
<dbReference type="PANTHER" id="PTHR36766:SF64">
    <property type="entry name" value="OS12G0206100 PROTEIN"/>
    <property type="match status" value="1"/>
</dbReference>
<dbReference type="InterPro" id="IPR058922">
    <property type="entry name" value="WHD_DRP"/>
</dbReference>
<dbReference type="InterPro" id="IPR042197">
    <property type="entry name" value="Apaf_helical"/>
</dbReference>
<dbReference type="PROSITE" id="PS50158">
    <property type="entry name" value="ZF_CCHC"/>
    <property type="match status" value="1"/>
</dbReference>
<evidence type="ECO:0000256" key="3">
    <source>
        <dbReference type="ARBA" id="ARBA00022737"/>
    </source>
</evidence>
<dbReference type="GO" id="GO:0008270">
    <property type="term" value="F:zinc ion binding"/>
    <property type="evidence" value="ECO:0007669"/>
    <property type="project" value="InterPro"/>
</dbReference>
<evidence type="ECO:0000313" key="8">
    <source>
        <dbReference type="EMBL" id="EMS56088.1"/>
    </source>
</evidence>
<keyword evidence="2" id="KW-0433">Leucine-rich repeat</keyword>
<evidence type="ECO:0000256" key="2">
    <source>
        <dbReference type="ARBA" id="ARBA00022614"/>
    </source>
</evidence>
<feature type="region of interest" description="Disordered" evidence="7">
    <location>
        <begin position="1794"/>
        <end position="1825"/>
    </location>
</feature>
<dbReference type="eggNOG" id="KOG4658">
    <property type="taxonomic scope" value="Eukaryota"/>
</dbReference>
<comment type="similarity">
    <text evidence="1">Belongs to the disease resistance NB-LRR family.</text>
</comment>
<dbReference type="GO" id="GO:0051707">
    <property type="term" value="P:response to other organism"/>
    <property type="evidence" value="ECO:0007669"/>
    <property type="project" value="UniProtKB-ARBA"/>
</dbReference>
<dbReference type="EMBL" id="KD162723">
    <property type="protein sequence ID" value="EMS56088.1"/>
    <property type="molecule type" value="Genomic_DNA"/>
</dbReference>
<organism evidence="8">
    <name type="scientific">Triticum urartu</name>
    <name type="common">Red wild einkorn</name>
    <name type="synonym">Crithodium urartu</name>
    <dbReference type="NCBI Taxonomy" id="4572"/>
    <lineage>
        <taxon>Eukaryota</taxon>
        <taxon>Viridiplantae</taxon>
        <taxon>Streptophyta</taxon>
        <taxon>Embryophyta</taxon>
        <taxon>Tracheophyta</taxon>
        <taxon>Spermatophyta</taxon>
        <taxon>Magnoliopsida</taxon>
        <taxon>Liliopsida</taxon>
        <taxon>Poales</taxon>
        <taxon>Poaceae</taxon>
        <taxon>BOP clade</taxon>
        <taxon>Pooideae</taxon>
        <taxon>Triticodae</taxon>
        <taxon>Triticeae</taxon>
        <taxon>Triticinae</taxon>
        <taxon>Triticum</taxon>
    </lineage>
</organism>
<evidence type="ECO:0000256" key="1">
    <source>
        <dbReference type="ARBA" id="ARBA00008894"/>
    </source>
</evidence>
<dbReference type="InterPro" id="IPR027417">
    <property type="entry name" value="P-loop_NTPase"/>
</dbReference>
<dbReference type="PRINTS" id="PR00364">
    <property type="entry name" value="DISEASERSIST"/>
</dbReference>
<dbReference type="InterPro" id="IPR002182">
    <property type="entry name" value="NB-ARC"/>
</dbReference>
<dbReference type="InterPro" id="IPR001878">
    <property type="entry name" value="Znf_CCHC"/>
</dbReference>
<keyword evidence="4" id="KW-0547">Nucleotide-binding</keyword>
<dbReference type="InterPro" id="IPR056789">
    <property type="entry name" value="LRR_R13L1-DRL21"/>
</dbReference>
<evidence type="ECO:0000256" key="7">
    <source>
        <dbReference type="SAM" id="MobiDB-lite"/>
    </source>
</evidence>